<sequence length="253" mass="27597">MIDKDLAFLASASSSDLRVLVDYITLDKSGSPRMTETLTTTKEYKMYYPDRLEKMADSIADELQRFGGNTFANIIRGHGVSYKSLLCGACKKMKVSFNKNSSVETIEICLLQSVLLKTMEDMSDSDLKNLIEELDIRTTSFTKQAMMAAVQSAIRIGGFTSYKIAVIVANAVARALLGRGLSFAANAALTRWIGVFAGPVGWAVTIAWTALDIAGPAYRVTIPSVIQIAYMRIKANAPKQIGSGDSFVMYENA</sequence>
<dbReference type="InterPro" id="IPR025217">
    <property type="entry name" value="DUF3944"/>
</dbReference>
<evidence type="ECO:0000313" key="2">
    <source>
        <dbReference type="EMBL" id="MBO8479472.1"/>
    </source>
</evidence>
<feature type="domain" description="DUF3944" evidence="1">
    <location>
        <begin position="3"/>
        <end position="34"/>
    </location>
</feature>
<reference evidence="2" key="2">
    <citation type="journal article" date="2021" name="PeerJ">
        <title>Extensive microbial diversity within the chicken gut microbiome revealed by metagenomics and culture.</title>
        <authorList>
            <person name="Gilroy R."/>
            <person name="Ravi A."/>
            <person name="Getino M."/>
            <person name="Pursley I."/>
            <person name="Horton D.L."/>
            <person name="Alikhan N.F."/>
            <person name="Baker D."/>
            <person name="Gharbi K."/>
            <person name="Hall N."/>
            <person name="Watson M."/>
            <person name="Adriaenssens E.M."/>
            <person name="Foster-Nyarko E."/>
            <person name="Jarju S."/>
            <person name="Secka A."/>
            <person name="Antonio M."/>
            <person name="Oren A."/>
            <person name="Chaudhuri R.R."/>
            <person name="La Ragione R."/>
            <person name="Hildebrand F."/>
            <person name="Pallen M.J."/>
        </authorList>
    </citation>
    <scope>NUCLEOTIDE SEQUENCE</scope>
    <source>
        <strain evidence="2">2478</strain>
    </source>
</reference>
<organism evidence="2 3">
    <name type="scientific">Candidatus Cryptobacteroides excrementipullorum</name>
    <dbReference type="NCBI Taxonomy" id="2840761"/>
    <lineage>
        <taxon>Bacteria</taxon>
        <taxon>Pseudomonadati</taxon>
        <taxon>Bacteroidota</taxon>
        <taxon>Bacteroidia</taxon>
        <taxon>Bacteroidales</taxon>
        <taxon>Candidatus Cryptobacteroides</taxon>
    </lineage>
</organism>
<gene>
    <name evidence="2" type="ORF">IAB80_11395</name>
</gene>
<dbReference type="Proteomes" id="UP000823771">
    <property type="component" value="Unassembled WGS sequence"/>
</dbReference>
<comment type="caution">
    <text evidence="2">The sequence shown here is derived from an EMBL/GenBank/DDBJ whole genome shotgun (WGS) entry which is preliminary data.</text>
</comment>
<evidence type="ECO:0000313" key="3">
    <source>
        <dbReference type="Proteomes" id="UP000823771"/>
    </source>
</evidence>
<proteinExistence type="predicted"/>
<protein>
    <submittedName>
        <fullName evidence="2">DUF3944 domain-containing protein</fullName>
    </submittedName>
</protein>
<name>A0A9D9IVH0_9BACT</name>
<dbReference type="EMBL" id="JADILZ010000111">
    <property type="protein sequence ID" value="MBO8479472.1"/>
    <property type="molecule type" value="Genomic_DNA"/>
</dbReference>
<dbReference type="AlphaFoldDB" id="A0A9D9IVH0"/>
<reference evidence="2" key="1">
    <citation type="submission" date="2020-10" db="EMBL/GenBank/DDBJ databases">
        <authorList>
            <person name="Gilroy R."/>
        </authorList>
    </citation>
    <scope>NUCLEOTIDE SEQUENCE</scope>
    <source>
        <strain evidence="2">2478</strain>
    </source>
</reference>
<dbReference type="Pfam" id="PF13099">
    <property type="entry name" value="DUF3944"/>
    <property type="match status" value="1"/>
</dbReference>
<evidence type="ECO:0000259" key="1">
    <source>
        <dbReference type="Pfam" id="PF13099"/>
    </source>
</evidence>
<accession>A0A9D9IVH0</accession>